<evidence type="ECO:0000313" key="1">
    <source>
        <dbReference type="EMBL" id="GFX88128.1"/>
    </source>
</evidence>
<dbReference type="AlphaFoldDB" id="A0A8X6UYC4"/>
<proteinExistence type="predicted"/>
<name>A0A8X6UYC4_TRICX</name>
<comment type="caution">
    <text evidence="1">The sequence shown here is derived from an EMBL/GenBank/DDBJ whole genome shotgun (WGS) entry which is preliminary data.</text>
</comment>
<evidence type="ECO:0000313" key="2">
    <source>
        <dbReference type="Proteomes" id="UP000887159"/>
    </source>
</evidence>
<dbReference type="EMBL" id="BMAU01021046">
    <property type="protein sequence ID" value="GFX88128.1"/>
    <property type="molecule type" value="Genomic_DNA"/>
</dbReference>
<dbReference type="Proteomes" id="UP000887159">
    <property type="component" value="Unassembled WGS sequence"/>
</dbReference>
<sequence>MLSRKLLESPEVLLQGCGIDSKKQFDVDQGRSATPTTSTDDRYIQLTARRKGTENATQLQRQLLLATGRRVFSQTVRNRLHEGVLCTRVPIQSCSCMEDRGTYNSFVKGPNELVGWYAGGISIYGPAYHSEWHFDGPKLCRNTTSCHLRFGDSFVFQDDNARPHRARLVENMLEAETIKLPACSLT</sequence>
<keyword evidence="2" id="KW-1185">Reference proteome</keyword>
<organism evidence="1 2">
    <name type="scientific">Trichonephila clavipes</name>
    <name type="common">Golden silk orbweaver</name>
    <name type="synonym">Nephila clavipes</name>
    <dbReference type="NCBI Taxonomy" id="2585209"/>
    <lineage>
        <taxon>Eukaryota</taxon>
        <taxon>Metazoa</taxon>
        <taxon>Ecdysozoa</taxon>
        <taxon>Arthropoda</taxon>
        <taxon>Chelicerata</taxon>
        <taxon>Arachnida</taxon>
        <taxon>Araneae</taxon>
        <taxon>Araneomorphae</taxon>
        <taxon>Entelegynae</taxon>
        <taxon>Araneoidea</taxon>
        <taxon>Nephilidae</taxon>
        <taxon>Trichonephila</taxon>
    </lineage>
</organism>
<reference evidence="1" key="1">
    <citation type="submission" date="2020-08" db="EMBL/GenBank/DDBJ databases">
        <title>Multicomponent nature underlies the extraordinary mechanical properties of spider dragline silk.</title>
        <authorList>
            <person name="Kono N."/>
            <person name="Nakamura H."/>
            <person name="Mori M."/>
            <person name="Yoshida Y."/>
            <person name="Ohtoshi R."/>
            <person name="Malay A.D."/>
            <person name="Moran D.A.P."/>
            <person name="Tomita M."/>
            <person name="Numata K."/>
            <person name="Arakawa K."/>
        </authorList>
    </citation>
    <scope>NUCLEOTIDE SEQUENCE</scope>
</reference>
<gene>
    <name evidence="1" type="ORF">TNCV_159431</name>
</gene>
<accession>A0A8X6UYC4</accession>
<protein>
    <submittedName>
        <fullName evidence="1">Uncharacterized protein</fullName>
    </submittedName>
</protein>